<feature type="transmembrane region" description="Helical" evidence="5">
    <location>
        <begin position="168"/>
        <end position="188"/>
    </location>
</feature>
<feature type="transmembrane region" description="Helical" evidence="5">
    <location>
        <begin position="34"/>
        <end position="61"/>
    </location>
</feature>
<keyword evidence="2 5" id="KW-0812">Transmembrane</keyword>
<feature type="transmembrane region" description="Helical" evidence="5">
    <location>
        <begin position="244"/>
        <end position="268"/>
    </location>
</feature>
<dbReference type="InterPro" id="IPR052528">
    <property type="entry name" value="Sugar_transport-like"/>
</dbReference>
<evidence type="ECO:0000313" key="7">
    <source>
        <dbReference type="EMBL" id="MEE2059780.1"/>
    </source>
</evidence>
<dbReference type="PANTHER" id="PTHR23526:SF4">
    <property type="entry name" value="INTEGRAL MEMBRANE TRANSPORT PROTEIN"/>
    <property type="match status" value="1"/>
</dbReference>
<keyword evidence="3 5" id="KW-1133">Transmembrane helix</keyword>
<feature type="transmembrane region" description="Helical" evidence="5">
    <location>
        <begin position="280"/>
        <end position="298"/>
    </location>
</feature>
<feature type="transmembrane region" description="Helical" evidence="5">
    <location>
        <begin position="135"/>
        <end position="156"/>
    </location>
</feature>
<dbReference type="PROSITE" id="PS50850">
    <property type="entry name" value="MFS"/>
    <property type="match status" value="1"/>
</dbReference>
<evidence type="ECO:0000256" key="2">
    <source>
        <dbReference type="ARBA" id="ARBA00022692"/>
    </source>
</evidence>
<evidence type="ECO:0000256" key="1">
    <source>
        <dbReference type="ARBA" id="ARBA00004651"/>
    </source>
</evidence>
<feature type="transmembrane region" description="Helical" evidence="5">
    <location>
        <begin position="73"/>
        <end position="97"/>
    </location>
</feature>
<organism evidence="7 8">
    <name type="scientific">Rhodococcus artemisiae</name>
    <dbReference type="NCBI Taxonomy" id="714159"/>
    <lineage>
        <taxon>Bacteria</taxon>
        <taxon>Bacillati</taxon>
        <taxon>Actinomycetota</taxon>
        <taxon>Actinomycetes</taxon>
        <taxon>Mycobacteriales</taxon>
        <taxon>Nocardiaceae</taxon>
        <taxon>Rhodococcus</taxon>
    </lineage>
</organism>
<dbReference type="Pfam" id="PF07690">
    <property type="entry name" value="MFS_1"/>
    <property type="match status" value="1"/>
</dbReference>
<dbReference type="PANTHER" id="PTHR23526">
    <property type="entry name" value="INTEGRAL MEMBRANE TRANSPORT PROTEIN-RELATED"/>
    <property type="match status" value="1"/>
</dbReference>
<dbReference type="InterPro" id="IPR036259">
    <property type="entry name" value="MFS_trans_sf"/>
</dbReference>
<comment type="caution">
    <text evidence="7">The sequence shown here is derived from an EMBL/GenBank/DDBJ whole genome shotgun (WGS) entry which is preliminary data.</text>
</comment>
<evidence type="ECO:0000259" key="6">
    <source>
        <dbReference type="PROSITE" id="PS50850"/>
    </source>
</evidence>
<feature type="transmembrane region" description="Helical" evidence="5">
    <location>
        <begin position="351"/>
        <end position="381"/>
    </location>
</feature>
<reference evidence="7 8" key="1">
    <citation type="submission" date="2023-07" db="EMBL/GenBank/DDBJ databases">
        <authorList>
            <person name="Girao M."/>
            <person name="Carvalho M.F."/>
        </authorList>
    </citation>
    <scope>NUCLEOTIDE SEQUENCE [LARGE SCALE GENOMIC DNA]</scope>
    <source>
        <strain evidence="7 8">YIM65754</strain>
    </source>
</reference>
<keyword evidence="8" id="KW-1185">Reference proteome</keyword>
<evidence type="ECO:0000256" key="3">
    <source>
        <dbReference type="ARBA" id="ARBA00022989"/>
    </source>
</evidence>
<evidence type="ECO:0000313" key="8">
    <source>
        <dbReference type="Proteomes" id="UP001336020"/>
    </source>
</evidence>
<protein>
    <submittedName>
        <fullName evidence="7">MFS transporter</fullName>
    </submittedName>
</protein>
<dbReference type="Proteomes" id="UP001336020">
    <property type="component" value="Unassembled WGS sequence"/>
</dbReference>
<dbReference type="InterPro" id="IPR011701">
    <property type="entry name" value="MFS"/>
</dbReference>
<gene>
    <name evidence="7" type="ORF">Q7514_19865</name>
</gene>
<dbReference type="RefSeq" id="WP_330134987.1">
    <property type="nucleotide sequence ID" value="NZ_JAUTXY010000009.1"/>
</dbReference>
<keyword evidence="4 5" id="KW-0472">Membrane</keyword>
<feature type="transmembrane region" description="Helical" evidence="5">
    <location>
        <begin position="217"/>
        <end position="238"/>
    </location>
</feature>
<dbReference type="Gene3D" id="1.20.1250.20">
    <property type="entry name" value="MFS general substrate transporter like domains"/>
    <property type="match status" value="2"/>
</dbReference>
<feature type="transmembrane region" description="Helical" evidence="5">
    <location>
        <begin position="103"/>
        <end position="123"/>
    </location>
</feature>
<dbReference type="SUPFAM" id="SSF103473">
    <property type="entry name" value="MFS general substrate transporter"/>
    <property type="match status" value="1"/>
</dbReference>
<comment type="subcellular location">
    <subcellularLocation>
        <location evidence="1">Cell membrane</location>
        <topology evidence="1">Multi-pass membrane protein</topology>
    </subcellularLocation>
</comment>
<name>A0ABU7LDZ2_9NOCA</name>
<dbReference type="EMBL" id="JAUTXY010000009">
    <property type="protein sequence ID" value="MEE2059780.1"/>
    <property type="molecule type" value="Genomic_DNA"/>
</dbReference>
<accession>A0ABU7LDZ2</accession>
<feature type="transmembrane region" description="Helical" evidence="5">
    <location>
        <begin position="304"/>
        <end position="330"/>
    </location>
</feature>
<evidence type="ECO:0000256" key="5">
    <source>
        <dbReference type="SAM" id="Phobius"/>
    </source>
</evidence>
<feature type="domain" description="Major facilitator superfamily (MFS) profile" evidence="6">
    <location>
        <begin position="8"/>
        <end position="390"/>
    </location>
</feature>
<sequence>MQSPPRHWLFYLCISTALLHAAFQSVRVLVSYRILALGGDAATIGMVTALYAIVPLLAAVRMGRAVDRGHATVILRGGIVVSTLGVGLIALSSGLLVLGLGNIVLGLGQLLVTVSGQAFVSILSPPGELDRGFAGITLGVSIGQAVGVPVAGMIAATHSTGDGAVETTGALIAMTVLAALALPFVIGLREPPGSGRTAKDGPPQSVRSMLATPGMKPAMLSSLIVLASVDLIVVYLPLLGEQFGFGVLLVSVLLTARTVASIVSRALLPWALRRIPRRQLLLSATAGTIVPVALIPLVPNPWVIGVLLAVCGVFWGVGQPLTMTWVVELVAPSDRASALAVRLTGNRLGQVAVPLAAGAVAGVAGVASVFWVTAALLSAAATSTWRALRS</sequence>
<dbReference type="InterPro" id="IPR020846">
    <property type="entry name" value="MFS_dom"/>
</dbReference>
<evidence type="ECO:0000256" key="4">
    <source>
        <dbReference type="ARBA" id="ARBA00023136"/>
    </source>
</evidence>
<proteinExistence type="predicted"/>